<dbReference type="GO" id="GO:0043531">
    <property type="term" value="F:ADP binding"/>
    <property type="evidence" value="ECO:0007669"/>
    <property type="project" value="InterPro"/>
</dbReference>
<dbReference type="Gene3D" id="1.10.8.430">
    <property type="entry name" value="Helical domain of apoptotic protease-activating factors"/>
    <property type="match status" value="1"/>
</dbReference>
<evidence type="ECO:0000259" key="8">
    <source>
        <dbReference type="Pfam" id="PF25019"/>
    </source>
</evidence>
<feature type="domain" description="NB-ARC" evidence="5">
    <location>
        <begin position="146"/>
        <end position="307"/>
    </location>
</feature>
<dbReference type="PANTHER" id="PTHR36766:SF73">
    <property type="entry name" value="NB-ARC DOMAIN-CONTAINING PROTEIN"/>
    <property type="match status" value="1"/>
</dbReference>
<feature type="domain" description="Disease resistance protein winged helix" evidence="6">
    <location>
        <begin position="355"/>
        <end position="426"/>
    </location>
</feature>
<dbReference type="Pfam" id="PF00931">
    <property type="entry name" value="NB-ARC"/>
    <property type="match status" value="1"/>
</dbReference>
<dbReference type="Gene3D" id="3.80.10.10">
    <property type="entry name" value="Ribonuclease Inhibitor"/>
    <property type="match status" value="2"/>
</dbReference>
<evidence type="ECO:0000256" key="2">
    <source>
        <dbReference type="ARBA" id="ARBA00022737"/>
    </source>
</evidence>
<dbReference type="PRINTS" id="PR00364">
    <property type="entry name" value="DISEASERSIST"/>
</dbReference>
<evidence type="ECO:0000259" key="6">
    <source>
        <dbReference type="Pfam" id="PF23559"/>
    </source>
</evidence>
<name>Q5NKQ5_TRIMO</name>
<dbReference type="InterPro" id="IPR042197">
    <property type="entry name" value="Apaf_helical"/>
</dbReference>
<dbReference type="PANTHER" id="PTHR36766">
    <property type="entry name" value="PLANT BROAD-SPECTRUM MILDEW RESISTANCE PROTEIN RPW8"/>
    <property type="match status" value="1"/>
</dbReference>
<accession>Q5NKQ5</accession>
<evidence type="ECO:0000256" key="4">
    <source>
        <dbReference type="SAM" id="MobiDB-lite"/>
    </source>
</evidence>
<dbReference type="SUPFAM" id="SSF52047">
    <property type="entry name" value="RNI-like"/>
    <property type="match status" value="1"/>
</dbReference>
<dbReference type="InterPro" id="IPR055414">
    <property type="entry name" value="LRR_R13L4/SHOC2-like"/>
</dbReference>
<reference evidence="9" key="1">
    <citation type="submission" date="2002-02" db="EMBL/GenBank/DDBJ databases">
        <title>Comparative sequence analysis of homologous Wx1 regions in barley, maize, pearl millet, rice, sorghum and diploid wheat.</title>
        <authorList>
            <person name="Ma J."/>
            <person name="SanMiguel P.J."/>
            <person name="Dubcovsky J."/>
            <person name="Shiloff B.A."/>
            <person name="Rostoks N."/>
            <person name="Jiang Z."/>
            <person name="Busso C.S."/>
            <person name="Kleinhofs A."/>
            <person name="Devos K.M."/>
            <person name="Ramakrishna W."/>
            <person name="Bennetzen J.L."/>
        </authorList>
    </citation>
    <scope>NUCLEOTIDE SEQUENCE</scope>
</reference>
<dbReference type="GO" id="GO:0006952">
    <property type="term" value="P:defense response"/>
    <property type="evidence" value="ECO:0007669"/>
    <property type="project" value="UniProtKB-KW"/>
</dbReference>
<dbReference type="InterPro" id="IPR032675">
    <property type="entry name" value="LRR_dom_sf"/>
</dbReference>
<evidence type="ECO:0000313" key="9">
    <source>
        <dbReference type="EMBL" id="AAQ06282.1"/>
    </source>
</evidence>
<evidence type="ECO:0000259" key="5">
    <source>
        <dbReference type="Pfam" id="PF00931"/>
    </source>
</evidence>
<feature type="domain" description="R13L1/DRL21-like LRR repeat region" evidence="8">
    <location>
        <begin position="648"/>
        <end position="769"/>
    </location>
</feature>
<dbReference type="AlphaFoldDB" id="Q5NKQ5"/>
<dbReference type="InterPro" id="IPR058922">
    <property type="entry name" value="WHD_DRP"/>
</dbReference>
<proteinExistence type="predicted"/>
<organism evidence="9">
    <name type="scientific">Triticum monococcum</name>
    <name type="common">Einkorn wheat</name>
    <name type="synonym">Crithodium monococcum</name>
    <dbReference type="NCBI Taxonomy" id="4568"/>
    <lineage>
        <taxon>Eukaryota</taxon>
        <taxon>Viridiplantae</taxon>
        <taxon>Streptophyta</taxon>
        <taxon>Embryophyta</taxon>
        <taxon>Tracheophyta</taxon>
        <taxon>Spermatophyta</taxon>
        <taxon>Magnoliopsida</taxon>
        <taxon>Liliopsida</taxon>
        <taxon>Poales</taxon>
        <taxon>Poaceae</taxon>
        <taxon>BOP clade</taxon>
        <taxon>Pooideae</taxon>
        <taxon>Triticodae</taxon>
        <taxon>Triticeae</taxon>
        <taxon>Triticinae</taxon>
        <taxon>Triticum</taxon>
    </lineage>
</organism>
<keyword evidence="2" id="KW-0677">Repeat</keyword>
<dbReference type="Gene3D" id="3.40.50.300">
    <property type="entry name" value="P-loop containing nucleotide triphosphate hydrolases"/>
    <property type="match status" value="1"/>
</dbReference>
<gene>
    <name evidence="9" type="primary">5K14.9</name>
</gene>
<protein>
    <submittedName>
        <fullName evidence="9">Putative NBS-LRR type resistance protein</fullName>
    </submittedName>
</protein>
<dbReference type="InterPro" id="IPR027417">
    <property type="entry name" value="P-loop_NTPase"/>
</dbReference>
<dbReference type="Pfam" id="PF25019">
    <property type="entry name" value="LRR_R13L1-DRL21"/>
    <property type="match status" value="1"/>
</dbReference>
<evidence type="ECO:0000256" key="3">
    <source>
        <dbReference type="ARBA" id="ARBA00022821"/>
    </source>
</evidence>
<dbReference type="Pfam" id="PF23598">
    <property type="entry name" value="LRR_14"/>
    <property type="match status" value="1"/>
</dbReference>
<evidence type="ECO:0000259" key="7">
    <source>
        <dbReference type="Pfam" id="PF23598"/>
    </source>
</evidence>
<sequence>MAAAVVRGMVASGVIKVVIKQIGSAIVGKIKLHKNLTKDLEKMKMTSALLWVNRLKAAMYDISDMLDDFESDTQALFGAMRKKINMPDKMKKMQKRLQKITADHQNYSVPPETHTNEQQVPDIWEYAGNLEEAEIIGRTGDKLEILARLLGSATEGTTFVPVWGFGGIGKTTLARSVYNDLEFEKHSRVWVYVSQIFDLKKIGNTIISQLSEQQSQQIPDSHSINIRLQKLLAKKKNTLIILDDLWEKHPSQLEELKSMLRQGDGCKVMVVVTTRDEGIANEIGTVQPYNLPQLSDEICWEIMKQKSKFETRDDKERLEPIGRDIAKKCKGLALAAQSLGHMLKSKSYGQWNSGQDMNKDDLIHQWIALRFVEPSSTFSNLQLGESYIVQLLEMSFLQRPKAVVERYSTDNIVTLFTMHGLVHDLASSNRLVASIGQLKQLRYLSAPYIDGRVDLGCIALPESIGEMEGLMYLNLSGCPNLKELPHSFANLKELVYLNLSKSDNVLGLHEALANLTKLQQLELTACKNLKGHPEVISNLTELRYLRLSGCMHHIFDSSSTDQTESFIDSICRLPNMEHLDLSFNGHPLISIPESASCLPKLVLKGCSQVARLPECVAKMDRQSLFGLLPKFSVTANDSTCCTNLGLLEHVNPDKLDIEKLEKVKFREEARSVKLIEKQRIEELTLKWRPKAKRYVDDMELLRGLVPPTSLQKFEISGYISASFPDWLMSIGNYLPNIVHMSMVNLPSCHILPPLAQLPPHLRVLILGRMESLEEWNTTLSIGEDELIFRELEEVIIHDCPKLRITPHLPRAATWNIKGSDNVLISWAESLSHNGVSSSSSSDLTVESSKVPLH</sequence>
<dbReference type="InterPro" id="IPR056789">
    <property type="entry name" value="LRR_R13L1-DRL21"/>
</dbReference>
<dbReference type="EMBL" id="AF488415">
    <property type="protein sequence ID" value="AAQ06282.1"/>
    <property type="molecule type" value="Genomic_DNA"/>
</dbReference>
<keyword evidence="3" id="KW-0611">Plant defense</keyword>
<evidence type="ECO:0000256" key="1">
    <source>
        <dbReference type="ARBA" id="ARBA00022614"/>
    </source>
</evidence>
<keyword evidence="1" id="KW-0433">Leucine-rich repeat</keyword>
<dbReference type="SUPFAM" id="SSF52540">
    <property type="entry name" value="P-loop containing nucleoside triphosphate hydrolases"/>
    <property type="match status" value="1"/>
</dbReference>
<dbReference type="Pfam" id="PF23559">
    <property type="entry name" value="WHD_DRP"/>
    <property type="match status" value="1"/>
</dbReference>
<feature type="region of interest" description="Disordered" evidence="4">
    <location>
        <begin position="832"/>
        <end position="853"/>
    </location>
</feature>
<feature type="domain" description="Disease resistance R13L4/SHOC-2-like LRR" evidence="7">
    <location>
        <begin position="431"/>
        <end position="619"/>
    </location>
</feature>
<dbReference type="InterPro" id="IPR002182">
    <property type="entry name" value="NB-ARC"/>
</dbReference>